<sequence>MGLSSASPPPPPPPPERIARGHVAAVTAAVLSPLPSLPYLFSGDAAGALRATHIHTYRSVHLTSVGELMRPLLADPERAVPTSLKNVDTSQSHGHFAVLGIGLAGLQLAIQTRFGDLLFLQLSDRLLAIGGDASTVASAGGPLMPLLPTAGSELDLLLPERLLAAAYILPNVSSLSGGLAAASFACPTNGASRARCILPSDVDGREAGPTGRPESDRVLHVKVIEWTAPNGRLLAEPAATLPELGLLEPQLAGALTVTAVAPGEAAPPEAAPRPAANISPAFAQLLQHAPLTSPSGPGSMRPIALAPSGRDPVPLPGAPVGLIEADLFFELSSGAGPTRLPMVTSTLLTPLPGASGQPDFLALGLEDGRILAGLLRSSAGGLMVSDFVLSKRLLQEPVFAMAFSTDPGAPGRSGILSLAGVDSAVVCLPVGLSACGERLTLSERAISTPLPSGGVAALASLELPPRRPSTGRAANGVCLGVASWDGCLRLLRVHAGHFTCRPVEGSPGLPPAPPCLLPLAELRMEPEQPQQSPLSCLSLSAWSAPASLASPGPSDFGLEIPLPGSLRGPGAPGSHSAPGGRIRAVAGARNGTLGIWRVC</sequence>
<keyword evidence="3" id="KW-1185">Reference proteome</keyword>
<accession>A0A058ZEC5</accession>
<reference evidence="2" key="1">
    <citation type="submission" date="2013-04" db="EMBL/GenBank/DDBJ databases">
        <title>The Genome Sequence of Fonticula alba ATCC 38817.</title>
        <authorList>
            <consortium name="The Broad Institute Genomics Platform"/>
            <person name="Russ C."/>
            <person name="Cuomo C."/>
            <person name="Burger G."/>
            <person name="Gray M.W."/>
            <person name="Holland P.W.H."/>
            <person name="King N."/>
            <person name="Lang F.B.F."/>
            <person name="Roger A.J."/>
            <person name="Ruiz-Trillo I."/>
            <person name="Brown M."/>
            <person name="Walker B."/>
            <person name="Young S."/>
            <person name="Zeng Q."/>
            <person name="Gargeya S."/>
            <person name="Fitzgerald M."/>
            <person name="Haas B."/>
            <person name="Abouelleil A."/>
            <person name="Allen A.W."/>
            <person name="Alvarado L."/>
            <person name="Arachchi H.M."/>
            <person name="Berlin A.M."/>
            <person name="Chapman S.B."/>
            <person name="Gainer-Dewar J."/>
            <person name="Goldberg J."/>
            <person name="Griggs A."/>
            <person name="Gujja S."/>
            <person name="Hansen M."/>
            <person name="Howarth C."/>
            <person name="Imamovic A."/>
            <person name="Ireland A."/>
            <person name="Larimer J."/>
            <person name="McCowan C."/>
            <person name="Murphy C."/>
            <person name="Pearson M."/>
            <person name="Poon T.W."/>
            <person name="Priest M."/>
            <person name="Roberts A."/>
            <person name="Saif S."/>
            <person name="Shea T."/>
            <person name="Sisk P."/>
            <person name="Sykes S."/>
            <person name="Wortman J."/>
            <person name="Nusbaum C."/>
            <person name="Birren B."/>
        </authorList>
    </citation>
    <scope>NUCLEOTIDE SEQUENCE [LARGE SCALE GENOMIC DNA]</scope>
    <source>
        <strain evidence="2">ATCC 38817</strain>
    </source>
</reference>
<name>A0A058ZEC5_FONAL</name>
<evidence type="ECO:0000256" key="1">
    <source>
        <dbReference type="SAM" id="MobiDB-lite"/>
    </source>
</evidence>
<dbReference type="GeneID" id="20526395"/>
<gene>
    <name evidence="2" type="ORF">H696_01670</name>
</gene>
<dbReference type="RefSeq" id="XP_009493851.1">
    <property type="nucleotide sequence ID" value="XM_009495576.1"/>
</dbReference>
<dbReference type="Proteomes" id="UP000030693">
    <property type="component" value="Unassembled WGS sequence"/>
</dbReference>
<proteinExistence type="predicted"/>
<dbReference type="AlphaFoldDB" id="A0A058ZEC5"/>
<protein>
    <submittedName>
        <fullName evidence="2">Uncharacterized protein</fullName>
    </submittedName>
</protein>
<feature type="compositionally biased region" description="Low complexity" evidence="1">
    <location>
        <begin position="568"/>
        <end position="580"/>
    </location>
</feature>
<organism evidence="2">
    <name type="scientific">Fonticula alba</name>
    <name type="common">Slime mold</name>
    <dbReference type="NCBI Taxonomy" id="691883"/>
    <lineage>
        <taxon>Eukaryota</taxon>
        <taxon>Rotosphaerida</taxon>
        <taxon>Fonticulaceae</taxon>
        <taxon>Fonticula</taxon>
    </lineage>
</organism>
<dbReference type="EMBL" id="KB932202">
    <property type="protein sequence ID" value="KCV72273.1"/>
    <property type="molecule type" value="Genomic_DNA"/>
</dbReference>
<evidence type="ECO:0000313" key="2">
    <source>
        <dbReference type="EMBL" id="KCV72273.1"/>
    </source>
</evidence>
<evidence type="ECO:0000313" key="3">
    <source>
        <dbReference type="Proteomes" id="UP000030693"/>
    </source>
</evidence>
<feature type="region of interest" description="Disordered" evidence="1">
    <location>
        <begin position="559"/>
        <end position="581"/>
    </location>
</feature>